<evidence type="ECO:0000313" key="1">
    <source>
        <dbReference type="EMBL" id="NRN67802.1"/>
    </source>
</evidence>
<comment type="caution">
    <text evidence="1">The sequence shown here is derived from an EMBL/GenBank/DDBJ whole genome shotgun (WGS) entry which is preliminary data.</text>
</comment>
<protein>
    <submittedName>
        <fullName evidence="1">Uncharacterized protein</fullName>
    </submittedName>
</protein>
<accession>A0ABX2FA83</accession>
<gene>
    <name evidence="1" type="ORF">GC106_50420</name>
</gene>
<evidence type="ECO:0000313" key="2">
    <source>
        <dbReference type="Proteomes" id="UP000763557"/>
    </source>
</evidence>
<reference evidence="1 2" key="1">
    <citation type="submission" date="2020-01" db="EMBL/GenBank/DDBJ databases">
        <title>Kibdelosporangium persica a novel Actinomycetes from a hot desert in Iran.</title>
        <authorList>
            <person name="Safaei N."/>
            <person name="Zaburannyi N."/>
            <person name="Mueller R."/>
            <person name="Wink J."/>
        </authorList>
    </citation>
    <scope>NUCLEOTIDE SEQUENCE [LARGE SCALE GENOMIC DNA]</scope>
    <source>
        <strain evidence="1 2">4NS15</strain>
    </source>
</reference>
<proteinExistence type="predicted"/>
<name>A0ABX2FA83_9PSEU</name>
<organism evidence="1 2">
    <name type="scientific">Kibdelosporangium persicum</name>
    <dbReference type="NCBI Taxonomy" id="2698649"/>
    <lineage>
        <taxon>Bacteria</taxon>
        <taxon>Bacillati</taxon>
        <taxon>Actinomycetota</taxon>
        <taxon>Actinomycetes</taxon>
        <taxon>Pseudonocardiales</taxon>
        <taxon>Pseudonocardiaceae</taxon>
        <taxon>Kibdelosporangium</taxon>
    </lineage>
</organism>
<dbReference type="EMBL" id="JAAATY010000016">
    <property type="protein sequence ID" value="NRN67802.1"/>
    <property type="molecule type" value="Genomic_DNA"/>
</dbReference>
<dbReference type="RefSeq" id="WP_173136158.1">
    <property type="nucleotide sequence ID" value="NZ_CBCSGW010000065.1"/>
</dbReference>
<dbReference type="Proteomes" id="UP000763557">
    <property type="component" value="Unassembled WGS sequence"/>
</dbReference>
<keyword evidence="2" id="KW-1185">Reference proteome</keyword>
<sequence length="210" mass="23553">MSSNEAITLCERQAQERYISERLVPIAVDRTYADEMELVRAGCRLGAPRDDVPGFRRIHLPAGWRMTPMAGGQSLWTVLLDEHGRVRAQMFHKSALPGRRQFVIPFDLRAYLLDCAEHSTPVVLDDTWATPSRVAATIRSYIEEQQRAMAAVTAHPSERQQQIEFCQKCIAKVEELTRGLEVPLAGQQTAQGRKLLNAVKGLFGHRSTAS</sequence>